<dbReference type="InterPro" id="IPR020904">
    <property type="entry name" value="Sc_DH/Rdtase_CS"/>
</dbReference>
<dbReference type="GO" id="GO:0016020">
    <property type="term" value="C:membrane"/>
    <property type="evidence" value="ECO:0007669"/>
    <property type="project" value="TreeGrafter"/>
</dbReference>
<dbReference type="PRINTS" id="PR00081">
    <property type="entry name" value="GDHRDH"/>
</dbReference>
<dbReference type="AlphaFoldDB" id="A0A1G9PYH4"/>
<dbReference type="EMBL" id="FNGS01000004">
    <property type="protein sequence ID" value="SDM03828.1"/>
    <property type="molecule type" value="Genomic_DNA"/>
</dbReference>
<keyword evidence="5" id="KW-1185">Reference proteome</keyword>
<reference evidence="4 5" key="1">
    <citation type="submission" date="2016-10" db="EMBL/GenBank/DDBJ databases">
        <authorList>
            <person name="de Groot N.N."/>
        </authorList>
    </citation>
    <scope>NUCLEOTIDE SEQUENCE [LARGE SCALE GENOMIC DNA]</scope>
    <source>
        <strain evidence="4 5">DSM 21668</strain>
    </source>
</reference>
<accession>A0A1G9PYH4</accession>
<proteinExistence type="inferred from homology"/>
<dbReference type="GO" id="GO:0016491">
    <property type="term" value="F:oxidoreductase activity"/>
    <property type="evidence" value="ECO:0007669"/>
    <property type="project" value="UniProtKB-KW"/>
</dbReference>
<name>A0A1G9PYH4_9BACT</name>
<protein>
    <submittedName>
        <fullName evidence="4">3-oxoacyl-[acyl-carrier protein] reductase</fullName>
    </submittedName>
</protein>
<dbReference type="STRING" id="563176.SAMN04488090_2382"/>
<dbReference type="InterPro" id="IPR002347">
    <property type="entry name" value="SDR_fam"/>
</dbReference>
<dbReference type="PRINTS" id="PR00080">
    <property type="entry name" value="SDRFAMILY"/>
</dbReference>
<dbReference type="InterPro" id="IPR036291">
    <property type="entry name" value="NAD(P)-bd_dom_sf"/>
</dbReference>
<dbReference type="CDD" id="cd05233">
    <property type="entry name" value="SDR_c"/>
    <property type="match status" value="1"/>
</dbReference>
<comment type="similarity">
    <text evidence="1 3">Belongs to the short-chain dehydrogenases/reductases (SDR) family.</text>
</comment>
<dbReference type="OrthoDB" id="9788235at2"/>
<evidence type="ECO:0000313" key="5">
    <source>
        <dbReference type="Proteomes" id="UP000198901"/>
    </source>
</evidence>
<dbReference type="Pfam" id="PF00106">
    <property type="entry name" value="adh_short"/>
    <property type="match status" value="1"/>
</dbReference>
<evidence type="ECO:0000256" key="3">
    <source>
        <dbReference type="RuleBase" id="RU000363"/>
    </source>
</evidence>
<keyword evidence="2" id="KW-0560">Oxidoreductase</keyword>
<evidence type="ECO:0000256" key="2">
    <source>
        <dbReference type="ARBA" id="ARBA00023002"/>
    </source>
</evidence>
<sequence length="235" mass="25572">MNLQEAKVLITGGSSGIGLETARQLVAAGAQVAICGRHYDRLQRAAAETGALPIHADVSREEEVKGMFQTVLETFGDLNVVLNNAAYGYFSPLAEIERHKFEEQIATNITGAMLVGREAARYFTEKQYGNLINIASTAGLHGFANGTAYVASKFALRGMTECWRQELRKHNVRVTLINPSEVQTSFGVNAGREAKDYDPSKMEATEIAQVILSVLQLRDVAFVTETTVFATNPAS</sequence>
<evidence type="ECO:0000313" key="4">
    <source>
        <dbReference type="EMBL" id="SDM03828.1"/>
    </source>
</evidence>
<gene>
    <name evidence="4" type="ORF">SAMN04488090_2382</name>
</gene>
<organism evidence="4 5">
    <name type="scientific">Siphonobacter aquaeclarae</name>
    <dbReference type="NCBI Taxonomy" id="563176"/>
    <lineage>
        <taxon>Bacteria</taxon>
        <taxon>Pseudomonadati</taxon>
        <taxon>Bacteroidota</taxon>
        <taxon>Cytophagia</taxon>
        <taxon>Cytophagales</taxon>
        <taxon>Cytophagaceae</taxon>
        <taxon>Siphonobacter</taxon>
    </lineage>
</organism>
<dbReference type="PROSITE" id="PS00061">
    <property type="entry name" value="ADH_SHORT"/>
    <property type="match status" value="1"/>
</dbReference>
<dbReference type="PANTHER" id="PTHR44196">
    <property type="entry name" value="DEHYDROGENASE/REDUCTASE SDR FAMILY MEMBER 7B"/>
    <property type="match status" value="1"/>
</dbReference>
<dbReference type="SUPFAM" id="SSF51735">
    <property type="entry name" value="NAD(P)-binding Rossmann-fold domains"/>
    <property type="match status" value="1"/>
</dbReference>
<dbReference type="Gene3D" id="3.40.50.720">
    <property type="entry name" value="NAD(P)-binding Rossmann-like Domain"/>
    <property type="match status" value="1"/>
</dbReference>
<dbReference type="PANTHER" id="PTHR44196:SF1">
    <property type="entry name" value="DEHYDROGENASE_REDUCTASE SDR FAMILY MEMBER 7B"/>
    <property type="match status" value="1"/>
</dbReference>
<dbReference type="Proteomes" id="UP000198901">
    <property type="component" value="Unassembled WGS sequence"/>
</dbReference>
<dbReference type="RefSeq" id="WP_093202130.1">
    <property type="nucleotide sequence ID" value="NZ_FNGS01000004.1"/>
</dbReference>
<evidence type="ECO:0000256" key="1">
    <source>
        <dbReference type="ARBA" id="ARBA00006484"/>
    </source>
</evidence>
<dbReference type="FunFam" id="3.40.50.720:FF:000084">
    <property type="entry name" value="Short-chain dehydrogenase reductase"/>
    <property type="match status" value="1"/>
</dbReference>